<sequence length="751" mass="83100">MRGYAFLATAVLCLSCAAVQAQTAPATAPLTVERIFGGQGVPFEHVDGGEWTPDGTGFIAIEGAKEAAGGTDLVRYDARTNARAVIVPASALIDTATGKPIAIESYAFSSDRRKLLILTNGQPFRRTRAKGDYWLFDMGSRSLRRIGGDAPAASLMYAEFSPDGSHIAYVRDNNLYVEGVNGGEPRRLTQDGDALIVNGLGDWVYEEEFYLRKAWRWSPDSRRIAFWRFDTSSVGTFSMITNTVGQYSRVIPLQYPKVGTANSAVKVGTVDVTSGATTWVKLEGDPRQYYVPQMSWAPDSRAVFLQQANRLQNDFAVMLADADTGTTTRMFDERDAAWVEANPDPTWTDSGRGFTWMSERDGWRHLYVASRDGKTMQLRTPGQFDVIDVLLVDARNNRVWFTAAPGDPTRRYLYRVTLSGRVRVERVTPAGQPGTHVYDIAPGGRYARHVFSTFDTAPVTEMIDLATHRPVRVLARNAAANAVVQGQGLGKTEFLRLDIGDGTMLDAWLIKPRNFDPAKRYPILFQVYGEPWGQTVADNFGGNTALWHRMLAERGYLVASIDPRGTASPRGRAWRKSIYRQVGILASADLAAGVTRMLADRSYIDPARVGIWGWSGGGSMTLNALFRYPDLYKTGIAVAAVADQMLYDTIYQERYMGLSTGNADGYSNGSPINFADRLKGNLLIIHGTGDDNVHYQNLEQLADRLIAANKPFQMMAYPDRSHGIYEKPGTSVHLYSLMTRYLEERLPPGGR</sequence>
<dbReference type="GO" id="GO:0008236">
    <property type="term" value="F:serine-type peptidase activity"/>
    <property type="evidence" value="ECO:0007669"/>
    <property type="project" value="InterPro"/>
</dbReference>
<protein>
    <submittedName>
        <fullName evidence="5">Dipeptidyl-peptidase-4</fullName>
    </submittedName>
    <submittedName>
        <fullName evidence="4">Prolyl oligopeptidase family serine peptidase</fullName>
    </submittedName>
</protein>
<reference evidence="4 7" key="2">
    <citation type="submission" date="2019-12" db="EMBL/GenBank/DDBJ databases">
        <authorList>
            <person name="Zheng J."/>
        </authorList>
    </citation>
    <scope>NUCLEOTIDE SEQUENCE [LARGE SCALE GENOMIC DNA]</scope>
    <source>
        <strain evidence="4 7">DSM 27347</strain>
    </source>
</reference>
<dbReference type="GO" id="GO:0008239">
    <property type="term" value="F:dipeptidyl-peptidase activity"/>
    <property type="evidence" value="ECO:0007669"/>
    <property type="project" value="TreeGrafter"/>
</dbReference>
<evidence type="ECO:0000256" key="1">
    <source>
        <dbReference type="SAM" id="SignalP"/>
    </source>
</evidence>
<evidence type="ECO:0000259" key="3">
    <source>
        <dbReference type="Pfam" id="PF00930"/>
    </source>
</evidence>
<dbReference type="InterPro" id="IPR001375">
    <property type="entry name" value="Peptidase_S9_cat"/>
</dbReference>
<evidence type="ECO:0000313" key="7">
    <source>
        <dbReference type="Proteomes" id="UP000436801"/>
    </source>
</evidence>
<dbReference type="EMBL" id="WSUT01000005">
    <property type="protein sequence ID" value="MWC44668.1"/>
    <property type="molecule type" value="Genomic_DNA"/>
</dbReference>
<dbReference type="AlphaFoldDB" id="A0A1G7P4Y1"/>
<evidence type="ECO:0000313" key="5">
    <source>
        <dbReference type="EMBL" id="SDF81284.1"/>
    </source>
</evidence>
<dbReference type="EMBL" id="FNBI01000006">
    <property type="protein sequence ID" value="SDF81284.1"/>
    <property type="molecule type" value="Genomic_DNA"/>
</dbReference>
<dbReference type="GO" id="GO:0006508">
    <property type="term" value="P:proteolysis"/>
    <property type="evidence" value="ECO:0007669"/>
    <property type="project" value="InterPro"/>
</dbReference>
<feature type="chain" id="PRO_5036019190" evidence="1">
    <location>
        <begin position="22"/>
        <end position="751"/>
    </location>
</feature>
<dbReference type="OrthoDB" id="1094230at2"/>
<dbReference type="Pfam" id="PF00930">
    <property type="entry name" value="DPPIV_N"/>
    <property type="match status" value="1"/>
</dbReference>
<reference evidence="5 6" key="1">
    <citation type="submission" date="2016-10" db="EMBL/GenBank/DDBJ databases">
        <authorList>
            <person name="Varghese N."/>
            <person name="Submissions S."/>
        </authorList>
    </citation>
    <scope>NUCLEOTIDE SEQUENCE [LARGE SCALE GENOMIC DNA]</scope>
    <source>
        <strain evidence="5 6">S7-754</strain>
    </source>
</reference>
<evidence type="ECO:0000313" key="4">
    <source>
        <dbReference type="EMBL" id="MWC44668.1"/>
    </source>
</evidence>
<dbReference type="InterPro" id="IPR050278">
    <property type="entry name" value="Serine_Prot_S9B/DPPIV"/>
</dbReference>
<dbReference type="InterPro" id="IPR029058">
    <property type="entry name" value="AB_hydrolase_fold"/>
</dbReference>
<dbReference type="SUPFAM" id="SSF53474">
    <property type="entry name" value="alpha/beta-Hydrolases"/>
    <property type="match status" value="1"/>
</dbReference>
<evidence type="ECO:0000313" key="6">
    <source>
        <dbReference type="Proteomes" id="UP000323502"/>
    </source>
</evidence>
<dbReference type="Gene3D" id="3.40.50.1820">
    <property type="entry name" value="alpha/beta hydrolase"/>
    <property type="match status" value="1"/>
</dbReference>
<accession>A0A1G7P4Y1</accession>
<dbReference type="Proteomes" id="UP000436801">
    <property type="component" value="Unassembled WGS sequence"/>
</dbReference>
<dbReference type="Proteomes" id="UP000323502">
    <property type="component" value="Unassembled WGS sequence"/>
</dbReference>
<organism evidence="5 6">
    <name type="scientific">Sphingomonas carotinifaciens</name>
    <dbReference type="NCBI Taxonomy" id="1166323"/>
    <lineage>
        <taxon>Bacteria</taxon>
        <taxon>Pseudomonadati</taxon>
        <taxon>Pseudomonadota</taxon>
        <taxon>Alphaproteobacteria</taxon>
        <taxon>Sphingomonadales</taxon>
        <taxon>Sphingomonadaceae</taxon>
        <taxon>Sphingomonas</taxon>
    </lineage>
</organism>
<gene>
    <name evidence="4" type="ORF">GQR91_13540</name>
    <name evidence="5" type="ORF">SAMN05216557_10662</name>
</gene>
<dbReference type="RefSeq" id="WP_149682885.1">
    <property type="nucleotide sequence ID" value="NZ_FNBI01000006.1"/>
</dbReference>
<dbReference type="PANTHER" id="PTHR11731">
    <property type="entry name" value="PROTEASE FAMILY S9B,C DIPEPTIDYL-PEPTIDASE IV-RELATED"/>
    <property type="match status" value="1"/>
</dbReference>
<dbReference type="SUPFAM" id="SSF82171">
    <property type="entry name" value="DPP6 N-terminal domain-like"/>
    <property type="match status" value="1"/>
</dbReference>
<dbReference type="InterPro" id="IPR002469">
    <property type="entry name" value="Peptidase_S9B_N"/>
</dbReference>
<keyword evidence="1" id="KW-0732">Signal</keyword>
<feature type="domain" description="Peptidase S9 prolyl oligopeptidase catalytic" evidence="2">
    <location>
        <begin position="550"/>
        <end position="745"/>
    </location>
</feature>
<proteinExistence type="predicted"/>
<name>A0A1G7P4Y1_9SPHN</name>
<keyword evidence="6" id="KW-1185">Reference proteome</keyword>
<evidence type="ECO:0000259" key="2">
    <source>
        <dbReference type="Pfam" id="PF00326"/>
    </source>
</evidence>
<dbReference type="Gene3D" id="2.140.10.30">
    <property type="entry name" value="Dipeptidylpeptidase IV, N-terminal domain"/>
    <property type="match status" value="1"/>
</dbReference>
<feature type="domain" description="Dipeptidylpeptidase IV N-terminal" evidence="3">
    <location>
        <begin position="109"/>
        <end position="456"/>
    </location>
</feature>
<dbReference type="PANTHER" id="PTHR11731:SF193">
    <property type="entry name" value="DIPEPTIDYL PEPTIDASE 9"/>
    <property type="match status" value="1"/>
</dbReference>
<dbReference type="Pfam" id="PF00326">
    <property type="entry name" value="Peptidase_S9"/>
    <property type="match status" value="1"/>
</dbReference>
<feature type="signal peptide" evidence="1">
    <location>
        <begin position="1"/>
        <end position="21"/>
    </location>
</feature>